<sequence>MQQALRVHLRSQSCYREVHAPVPVPHQRISNESPEPESGKMQVETHKLSQAECNRRRELDLCLYCKSKGHVLRMCPSRLPQLMVSSVLYHPSVSTLLTIGVTLRSGDFDVAVTAIVDFGSAGSFISGNLVKTLKLQRTRTSKLYSIHAVTGETINKGYVTFQITPIILCVENIHQELFAPFVLENSQVEVIKGPHWLIQHQPTIDWKTGKIFNWGCTCITTSLTPSPQPEPVSVNSTSIESPQENLSITIPPCYSSYEDMFSPTAASKLPPHRPWDCAIDLIPDETIPKGRIYSLSIPEQMAMREYTEEALRQGYIRPSTSPAAASFFFVPKKDGGLRPCIDYRALNKITVKFSYPLPLVPSSLEKLRNACLFTKLGLRSAYNLIRIRE</sequence>
<feature type="domain" description="Reverse transcriptase" evidence="3">
    <location>
        <begin position="311"/>
        <end position="389"/>
    </location>
</feature>
<evidence type="ECO:0000313" key="5">
    <source>
        <dbReference type="Proteomes" id="UP000694701"/>
    </source>
</evidence>
<dbReference type="InterPro" id="IPR032567">
    <property type="entry name" value="RTL1-rel"/>
</dbReference>
<reference evidence="4" key="1">
    <citation type="submission" date="2025-08" db="UniProtKB">
        <authorList>
            <consortium name="Ensembl"/>
        </authorList>
    </citation>
    <scope>IDENTIFICATION</scope>
</reference>
<evidence type="ECO:0000313" key="4">
    <source>
        <dbReference type="Ensembl" id="ENSCCRP00020093162.1"/>
    </source>
</evidence>
<dbReference type="GO" id="GO:0008270">
    <property type="term" value="F:zinc ion binding"/>
    <property type="evidence" value="ECO:0007669"/>
    <property type="project" value="InterPro"/>
</dbReference>
<dbReference type="CDD" id="cd01647">
    <property type="entry name" value="RT_LTR"/>
    <property type="match status" value="1"/>
</dbReference>
<protein>
    <recommendedName>
        <fullName evidence="2">ribonuclease H</fullName>
        <ecNumber evidence="2">3.1.26.4</ecNumber>
    </recommendedName>
</protein>
<evidence type="ECO:0000259" key="3">
    <source>
        <dbReference type="PROSITE" id="PS50878"/>
    </source>
</evidence>
<organism evidence="4 5">
    <name type="scientific">Cyprinus carpio</name>
    <name type="common">Common carp</name>
    <dbReference type="NCBI Taxonomy" id="7962"/>
    <lineage>
        <taxon>Eukaryota</taxon>
        <taxon>Metazoa</taxon>
        <taxon>Chordata</taxon>
        <taxon>Craniata</taxon>
        <taxon>Vertebrata</taxon>
        <taxon>Euteleostomi</taxon>
        <taxon>Actinopterygii</taxon>
        <taxon>Neopterygii</taxon>
        <taxon>Teleostei</taxon>
        <taxon>Ostariophysi</taxon>
        <taxon>Cypriniformes</taxon>
        <taxon>Cyprinidae</taxon>
        <taxon>Cyprininae</taxon>
        <taxon>Cyprinus</taxon>
    </lineage>
</organism>
<accession>A0A8C2JGB1</accession>
<dbReference type="EC" id="3.1.26.4" evidence="2"/>
<dbReference type="PROSITE" id="PS50878">
    <property type="entry name" value="RT_POL"/>
    <property type="match status" value="1"/>
</dbReference>
<dbReference type="CDD" id="cd00303">
    <property type="entry name" value="retropepsin_like"/>
    <property type="match status" value="1"/>
</dbReference>
<dbReference type="InterPro" id="IPR043128">
    <property type="entry name" value="Rev_trsase/Diguanyl_cyclase"/>
</dbReference>
<dbReference type="Proteomes" id="UP000694701">
    <property type="component" value="Unplaced"/>
</dbReference>
<evidence type="ECO:0000256" key="2">
    <source>
        <dbReference type="ARBA" id="ARBA00012180"/>
    </source>
</evidence>
<dbReference type="InterPro" id="IPR021109">
    <property type="entry name" value="Peptidase_aspartic_dom_sf"/>
</dbReference>
<dbReference type="PANTHER" id="PTHR15503">
    <property type="entry name" value="LDOC1 RELATED"/>
    <property type="match status" value="1"/>
</dbReference>
<dbReference type="InterPro" id="IPR036875">
    <property type="entry name" value="Znf_CCHC_sf"/>
</dbReference>
<evidence type="ECO:0000256" key="1">
    <source>
        <dbReference type="ARBA" id="ARBA00010879"/>
    </source>
</evidence>
<dbReference type="InterPro" id="IPR000477">
    <property type="entry name" value="RT_dom"/>
</dbReference>
<dbReference type="GO" id="GO:0003676">
    <property type="term" value="F:nucleic acid binding"/>
    <property type="evidence" value="ECO:0007669"/>
    <property type="project" value="InterPro"/>
</dbReference>
<dbReference type="Pfam" id="PF08284">
    <property type="entry name" value="RVP_2"/>
    <property type="match status" value="1"/>
</dbReference>
<name>A0A8C2JGB1_CYPCA</name>
<dbReference type="AlphaFoldDB" id="A0A8C2JGB1"/>
<dbReference type="GO" id="GO:0004523">
    <property type="term" value="F:RNA-DNA hybrid ribonuclease activity"/>
    <property type="evidence" value="ECO:0007669"/>
    <property type="project" value="UniProtKB-EC"/>
</dbReference>
<dbReference type="Gene3D" id="3.10.10.10">
    <property type="entry name" value="HIV Type 1 Reverse Transcriptase, subunit A, domain 1"/>
    <property type="match status" value="1"/>
</dbReference>
<dbReference type="Gene3D" id="3.30.70.270">
    <property type="match status" value="1"/>
</dbReference>
<dbReference type="SUPFAM" id="SSF57756">
    <property type="entry name" value="Retrovirus zinc finger-like domains"/>
    <property type="match status" value="1"/>
</dbReference>
<dbReference type="SUPFAM" id="SSF56672">
    <property type="entry name" value="DNA/RNA polymerases"/>
    <property type="match status" value="1"/>
</dbReference>
<dbReference type="Ensembl" id="ENSCCRT00020101812.1">
    <property type="protein sequence ID" value="ENSCCRP00020093162.1"/>
    <property type="gene ID" value="ENSCCRG00020042666.1"/>
</dbReference>
<dbReference type="PANTHER" id="PTHR15503:SF22">
    <property type="entry name" value="TRANSPOSON TY3-I GAG POLYPROTEIN"/>
    <property type="match status" value="1"/>
</dbReference>
<dbReference type="Pfam" id="PF00078">
    <property type="entry name" value="RVT_1"/>
    <property type="match status" value="1"/>
</dbReference>
<dbReference type="InterPro" id="IPR043502">
    <property type="entry name" value="DNA/RNA_pol_sf"/>
</dbReference>
<comment type="similarity">
    <text evidence="1">Belongs to the beta type-B retroviral polymerase family. HERV class-II K(HML-2) pol subfamily.</text>
</comment>
<dbReference type="Gene3D" id="2.40.70.10">
    <property type="entry name" value="Acid Proteases"/>
    <property type="match status" value="1"/>
</dbReference>
<proteinExistence type="inferred from homology"/>